<dbReference type="GO" id="GO:0004519">
    <property type="term" value="F:endonuclease activity"/>
    <property type="evidence" value="ECO:0007669"/>
    <property type="project" value="UniProtKB-KW"/>
</dbReference>
<evidence type="ECO:0000256" key="9">
    <source>
        <dbReference type="ARBA" id="ARBA00023204"/>
    </source>
</evidence>
<dbReference type="InterPro" id="IPR011084">
    <property type="entry name" value="DRMBL"/>
</dbReference>
<comment type="similarity">
    <text evidence="2">Belongs to the DNA repair metallo-beta-lactamase (DRMBL) family.</text>
</comment>
<feature type="region of interest" description="Disordered" evidence="13">
    <location>
        <begin position="537"/>
        <end position="588"/>
    </location>
</feature>
<feature type="region of interest" description="Disordered" evidence="13">
    <location>
        <begin position="477"/>
        <end position="496"/>
    </location>
</feature>
<keyword evidence="10" id="KW-0539">Nucleus</keyword>
<evidence type="ECO:0000256" key="12">
    <source>
        <dbReference type="ARBA" id="ARBA00042677"/>
    </source>
</evidence>
<evidence type="ECO:0000256" key="1">
    <source>
        <dbReference type="ARBA" id="ARBA00004123"/>
    </source>
</evidence>
<keyword evidence="6" id="KW-0378">Hydrolase</keyword>
<keyword evidence="5" id="KW-0227">DNA damage</keyword>
<evidence type="ECO:0000259" key="14">
    <source>
        <dbReference type="Pfam" id="PF07522"/>
    </source>
</evidence>
<dbReference type="Gene3D" id="3.60.15.10">
    <property type="entry name" value="Ribonuclease Z/Hydroxyacylglutathione hydrolase-like"/>
    <property type="match status" value="1"/>
</dbReference>
<keyword evidence="16" id="KW-1185">Reference proteome</keyword>
<evidence type="ECO:0000313" key="15">
    <source>
        <dbReference type="EMBL" id="KAJ3565980.1"/>
    </source>
</evidence>
<dbReference type="GO" id="GO:0003684">
    <property type="term" value="F:damaged DNA binding"/>
    <property type="evidence" value="ECO:0007669"/>
    <property type="project" value="TreeGrafter"/>
</dbReference>
<feature type="region of interest" description="Disordered" evidence="13">
    <location>
        <begin position="650"/>
        <end position="693"/>
    </location>
</feature>
<feature type="compositionally biased region" description="Polar residues" evidence="13">
    <location>
        <begin position="553"/>
        <end position="564"/>
    </location>
</feature>
<accession>A0AAD5VPJ6</accession>
<dbReference type="InterPro" id="IPR036866">
    <property type="entry name" value="RibonucZ/Hydroxyglut_hydro"/>
</dbReference>
<evidence type="ECO:0000256" key="5">
    <source>
        <dbReference type="ARBA" id="ARBA00022763"/>
    </source>
</evidence>
<feature type="region of interest" description="Disordered" evidence="13">
    <location>
        <begin position="732"/>
        <end position="751"/>
    </location>
</feature>
<dbReference type="GO" id="GO:0005634">
    <property type="term" value="C:nucleus"/>
    <property type="evidence" value="ECO:0007669"/>
    <property type="project" value="UniProtKB-SubCell"/>
</dbReference>
<evidence type="ECO:0000256" key="7">
    <source>
        <dbReference type="ARBA" id="ARBA00022839"/>
    </source>
</evidence>
<dbReference type="GO" id="GO:0036297">
    <property type="term" value="P:interstrand cross-link repair"/>
    <property type="evidence" value="ECO:0007669"/>
    <property type="project" value="TreeGrafter"/>
</dbReference>
<comment type="caution">
    <text evidence="15">The sequence shown here is derived from an EMBL/GenBank/DDBJ whole genome shotgun (WGS) entry which is preliminary data.</text>
</comment>
<dbReference type="Proteomes" id="UP001213000">
    <property type="component" value="Unassembled WGS sequence"/>
</dbReference>
<evidence type="ECO:0000256" key="3">
    <source>
        <dbReference type="ARBA" id="ARBA00022722"/>
    </source>
</evidence>
<reference evidence="15" key="1">
    <citation type="submission" date="2022-07" db="EMBL/GenBank/DDBJ databases">
        <title>Genome Sequence of Leucocoprinus birnbaumii.</title>
        <authorList>
            <person name="Buettner E."/>
        </authorList>
    </citation>
    <scope>NUCLEOTIDE SEQUENCE</scope>
    <source>
        <strain evidence="15">VT141</strain>
    </source>
</reference>
<feature type="domain" description="DNA repair metallo-beta-lactamase" evidence="14">
    <location>
        <begin position="279"/>
        <end position="383"/>
    </location>
</feature>
<dbReference type="EMBL" id="JANIEX010000523">
    <property type="protein sequence ID" value="KAJ3565980.1"/>
    <property type="molecule type" value="Genomic_DNA"/>
</dbReference>
<dbReference type="GO" id="GO:0006310">
    <property type="term" value="P:DNA recombination"/>
    <property type="evidence" value="ECO:0007669"/>
    <property type="project" value="UniProtKB-KW"/>
</dbReference>
<dbReference type="AlphaFoldDB" id="A0AAD5VPJ6"/>
<keyword evidence="7" id="KW-0269">Exonuclease</keyword>
<evidence type="ECO:0000256" key="4">
    <source>
        <dbReference type="ARBA" id="ARBA00022759"/>
    </source>
</evidence>
<protein>
    <recommendedName>
        <fullName evidence="11">Protein artemis</fullName>
    </recommendedName>
    <alternativeName>
        <fullName evidence="12">DNA cross-link repair 1C protein</fullName>
    </alternativeName>
</protein>
<evidence type="ECO:0000256" key="2">
    <source>
        <dbReference type="ARBA" id="ARBA00010304"/>
    </source>
</evidence>
<sequence length="897" mass="100613">MPTGTPYNSFVLPYRIKVDDFATPSSQEIAPALHLLTHTHSDHINGLSAKSFGYFVVCSRDAKEMLLRHEVYAERELKERDMRAERVRTYAHLRVERTNHPMAYYQGSRDLLKPIHLHTPTAFELSNDERVVITAFDANHCPGAFMYLIEGSKGTILHTGDIRAEPWFLESLSRNPFLQPYLYSSANGPLHKPLDCIYLDTACAFSPLDIPSKQEATHGLIELMKLYPSDVYFYLNSWTWGYEDVLKAVATAFQTKVIHVDRYKDDIYQNVSDPCMRLILTRDPTSTRFHACERFHRCDHVWVDNEDEAYENAISRLGKRVVYVNPVTMGCMSWKLYIEETKQELAAGAAINNLLVPLSRHSTLPELRAFVSLFRPRRIVPNTLDPRLQGLDWFCIDRMFEGCLSDAATTDSRKLLPFQSNPLEDDEDVSIKNLVGCGNVAEIAHRWADSGNIRRKLEVAREYLKPAERVLVDRLLGKSNSSHHSPPSLVDKGKGRAALARRYGSDDDTDDDDDDDERGRTAHKLFASLAGIDENATSSWLSSPSSDREDQSASETLITPSRVLSSKPALGGKSVPNPQFMTPVSSPLRLPRRVPNPVVELATPSPTRRHQFSVKYDLTAGNSLASPICLLSSSPVQTIFSSPVATSKSKVPERYSLKSPLAEQKNRSSSTDHNDIWMTSPLPGPSSSHRKITSTKHPVIPAVVAQMTSIFSPEAGNHVVAPESPLVSKMTRSLSSRRSWRHQSTPRKTPRGERAHLYLQRIKIAEQLAKSRPEFVAPSYALRREKLLARYAKLEAKESYARAVAKMGDKMNVPVNAKVKANRECMTKPGSREPIVELRAEPTVLSFEVDDGDGGMDRNRSRDLADAVRDAIANVEWLCLSMTLVGPEVNNPTLDFA</sequence>
<evidence type="ECO:0000256" key="8">
    <source>
        <dbReference type="ARBA" id="ARBA00023172"/>
    </source>
</evidence>
<dbReference type="Pfam" id="PF07522">
    <property type="entry name" value="DRMBL"/>
    <property type="match status" value="1"/>
</dbReference>
<evidence type="ECO:0000256" key="6">
    <source>
        <dbReference type="ARBA" id="ARBA00022801"/>
    </source>
</evidence>
<dbReference type="GO" id="GO:0000723">
    <property type="term" value="P:telomere maintenance"/>
    <property type="evidence" value="ECO:0007669"/>
    <property type="project" value="TreeGrafter"/>
</dbReference>
<organism evidence="15 16">
    <name type="scientific">Leucocoprinus birnbaumii</name>
    <dbReference type="NCBI Taxonomy" id="56174"/>
    <lineage>
        <taxon>Eukaryota</taxon>
        <taxon>Fungi</taxon>
        <taxon>Dikarya</taxon>
        <taxon>Basidiomycota</taxon>
        <taxon>Agaricomycotina</taxon>
        <taxon>Agaricomycetes</taxon>
        <taxon>Agaricomycetidae</taxon>
        <taxon>Agaricales</taxon>
        <taxon>Agaricineae</taxon>
        <taxon>Agaricaceae</taxon>
        <taxon>Leucocoprinus</taxon>
    </lineage>
</organism>
<evidence type="ECO:0000256" key="11">
    <source>
        <dbReference type="ARBA" id="ARBA00039759"/>
    </source>
</evidence>
<keyword evidence="8" id="KW-0233">DNA recombination</keyword>
<name>A0AAD5VPJ6_9AGAR</name>
<keyword evidence="3" id="KW-0540">Nuclease</keyword>
<evidence type="ECO:0000313" key="16">
    <source>
        <dbReference type="Proteomes" id="UP001213000"/>
    </source>
</evidence>
<proteinExistence type="inferred from homology"/>
<keyword evidence="9" id="KW-0234">DNA repair</keyword>
<dbReference type="SUPFAM" id="SSF56281">
    <property type="entry name" value="Metallo-hydrolase/oxidoreductase"/>
    <property type="match status" value="1"/>
</dbReference>
<dbReference type="PANTHER" id="PTHR23240:SF8">
    <property type="entry name" value="PROTEIN ARTEMIS"/>
    <property type="match status" value="1"/>
</dbReference>
<comment type="subcellular location">
    <subcellularLocation>
        <location evidence="1">Nucleus</location>
    </subcellularLocation>
</comment>
<dbReference type="GO" id="GO:0006303">
    <property type="term" value="P:double-strand break repair via nonhomologous end joining"/>
    <property type="evidence" value="ECO:0007669"/>
    <property type="project" value="TreeGrafter"/>
</dbReference>
<gene>
    <name evidence="15" type="ORF">NP233_g7295</name>
</gene>
<dbReference type="PANTHER" id="PTHR23240">
    <property type="entry name" value="DNA CROSS-LINK REPAIR PROTEIN PSO2/SNM1-RELATED"/>
    <property type="match status" value="1"/>
</dbReference>
<keyword evidence="4" id="KW-0255">Endonuclease</keyword>
<feature type="compositionally biased region" description="Basic residues" evidence="13">
    <location>
        <begin position="738"/>
        <end position="749"/>
    </location>
</feature>
<feature type="compositionally biased region" description="Basic and acidic residues" evidence="13">
    <location>
        <begin position="664"/>
        <end position="675"/>
    </location>
</feature>
<dbReference type="GO" id="GO:0035312">
    <property type="term" value="F:5'-3' DNA exonuclease activity"/>
    <property type="evidence" value="ECO:0007669"/>
    <property type="project" value="TreeGrafter"/>
</dbReference>
<evidence type="ECO:0000256" key="10">
    <source>
        <dbReference type="ARBA" id="ARBA00023242"/>
    </source>
</evidence>
<evidence type="ECO:0000256" key="13">
    <source>
        <dbReference type="SAM" id="MobiDB-lite"/>
    </source>
</evidence>